<name>A0A9W9ZTY6_9CNID</name>
<organism evidence="2 3">
    <name type="scientific">Desmophyllum pertusum</name>
    <dbReference type="NCBI Taxonomy" id="174260"/>
    <lineage>
        <taxon>Eukaryota</taxon>
        <taxon>Metazoa</taxon>
        <taxon>Cnidaria</taxon>
        <taxon>Anthozoa</taxon>
        <taxon>Hexacorallia</taxon>
        <taxon>Scleractinia</taxon>
        <taxon>Caryophylliina</taxon>
        <taxon>Caryophylliidae</taxon>
        <taxon>Desmophyllum</taxon>
    </lineage>
</organism>
<dbReference type="Gene3D" id="3.30.70.2330">
    <property type="match status" value="1"/>
</dbReference>
<feature type="compositionally biased region" description="Acidic residues" evidence="1">
    <location>
        <begin position="51"/>
        <end position="60"/>
    </location>
</feature>
<protein>
    <submittedName>
        <fullName evidence="2">Uncharacterized protein</fullName>
    </submittedName>
</protein>
<dbReference type="EMBL" id="MU825878">
    <property type="protein sequence ID" value="KAJ7385929.1"/>
    <property type="molecule type" value="Genomic_DNA"/>
</dbReference>
<dbReference type="Proteomes" id="UP001163046">
    <property type="component" value="Unassembled WGS sequence"/>
</dbReference>
<gene>
    <name evidence="2" type="ORF">OS493_012257</name>
</gene>
<evidence type="ECO:0000256" key="1">
    <source>
        <dbReference type="SAM" id="MobiDB-lite"/>
    </source>
</evidence>
<comment type="caution">
    <text evidence="2">The sequence shown here is derived from an EMBL/GenBank/DDBJ whole genome shotgun (WGS) entry which is preliminary data.</text>
</comment>
<reference evidence="2" key="1">
    <citation type="submission" date="2023-01" db="EMBL/GenBank/DDBJ databases">
        <title>Genome assembly of the deep-sea coral Lophelia pertusa.</title>
        <authorList>
            <person name="Herrera S."/>
            <person name="Cordes E."/>
        </authorList>
    </citation>
    <scope>NUCLEOTIDE SEQUENCE</scope>
    <source>
        <strain evidence="2">USNM1676648</strain>
        <tissue evidence="2">Polyp</tissue>
    </source>
</reference>
<proteinExistence type="predicted"/>
<accession>A0A9W9ZTY6</accession>
<keyword evidence="3" id="KW-1185">Reference proteome</keyword>
<dbReference type="AlphaFoldDB" id="A0A9W9ZTY6"/>
<evidence type="ECO:0000313" key="2">
    <source>
        <dbReference type="EMBL" id="KAJ7385929.1"/>
    </source>
</evidence>
<sequence length="199" mass="22988">MLFVTSGILQNNALRNLWYPTINCHDTSVDQPPRLHEENDRVESEGGNSEIDNEIDTPQAEDDKIEQQFAEKIKLKGCSFHDNFQKAHKKCQRKLAAREELELRLFFEPVNLRDDNAIVVQAKLEETWQSLGYVPSKKVPKVTVAFQSNIIHSVNLVKVYRQLMNTDILVMQLLSKQVDGILMQRPTPTMTYLPNSWHN</sequence>
<evidence type="ECO:0000313" key="3">
    <source>
        <dbReference type="Proteomes" id="UP001163046"/>
    </source>
</evidence>
<feature type="region of interest" description="Disordered" evidence="1">
    <location>
        <begin position="28"/>
        <end position="60"/>
    </location>
</feature>
<dbReference type="OrthoDB" id="6073025at2759"/>
<feature type="compositionally biased region" description="Basic and acidic residues" evidence="1">
    <location>
        <begin position="33"/>
        <end position="44"/>
    </location>
</feature>